<evidence type="ECO:0000313" key="1">
    <source>
        <dbReference type="EMBL" id="AIZ35946.1"/>
    </source>
</evidence>
<dbReference type="EMBL" id="CP009761">
    <property type="protein sequence ID" value="AIZ35946.1"/>
    <property type="molecule type" value="Genomic_DNA"/>
</dbReference>
<evidence type="ECO:0000313" key="2">
    <source>
        <dbReference type="Proteomes" id="UP000031386"/>
    </source>
</evidence>
<dbReference type="AlphaFoldDB" id="A0A0B4RZV1"/>
<keyword evidence="1" id="KW-0418">Kinase</keyword>
<reference evidence="1 2" key="1">
    <citation type="submission" date="2014-10" db="EMBL/GenBank/DDBJ databases">
        <title>Complete genome sequence of Parvimonas micra KCOM 1535 (= ChDC B708).</title>
        <authorList>
            <person name="Kook J.-K."/>
            <person name="Park S.-N."/>
            <person name="Lim Y.K."/>
            <person name="Roh H."/>
        </authorList>
    </citation>
    <scope>NUCLEOTIDE SEQUENCE [LARGE SCALE GENOMIC DNA]</scope>
    <source>
        <strain evidence="2">KCOM 1535 / ChDC B708</strain>
    </source>
</reference>
<keyword evidence="1" id="KW-0808">Transferase</keyword>
<organism evidence="1 2">
    <name type="scientific">Parvimonas micra</name>
    <dbReference type="NCBI Taxonomy" id="33033"/>
    <lineage>
        <taxon>Bacteria</taxon>
        <taxon>Bacillati</taxon>
        <taxon>Bacillota</taxon>
        <taxon>Tissierellia</taxon>
        <taxon>Tissierellales</taxon>
        <taxon>Peptoniphilaceae</taxon>
        <taxon>Parvimonas</taxon>
    </lineage>
</organism>
<dbReference type="GO" id="GO:0016301">
    <property type="term" value="F:kinase activity"/>
    <property type="evidence" value="ECO:0007669"/>
    <property type="project" value="UniProtKB-KW"/>
</dbReference>
<gene>
    <name evidence="1" type="ORF">NW74_00430</name>
</gene>
<dbReference type="SUPFAM" id="SSF109604">
    <property type="entry name" value="HD-domain/PDEase-like"/>
    <property type="match status" value="1"/>
</dbReference>
<dbReference type="OrthoDB" id="9802385at2"/>
<accession>A0A0B4RZV1</accession>
<sequence length="138" mass="16237">MLRLFKAFFMMLRAHINQKDKAGRCYIFHPINVALGVNGVRAKTVALLHDVLEDSELYSIEDFKFLDKEQMEAILLLTHNADEEYFAYINRVKTNKIALDVKLSDLRHNSNLKRLKTITERDINRRNKYLKAIEILEN</sequence>
<dbReference type="RefSeq" id="WP_041953250.1">
    <property type="nucleotide sequence ID" value="NZ_CP009761.1"/>
</dbReference>
<dbReference type="Gene3D" id="1.10.3210.10">
    <property type="entry name" value="Hypothetical protein af1432"/>
    <property type="match status" value="1"/>
</dbReference>
<name>A0A0B4RZV1_9FIRM</name>
<protein>
    <submittedName>
        <fullName evidence="1">GTP pyrophosphokinase</fullName>
    </submittedName>
</protein>
<keyword evidence="2" id="KW-1185">Reference proteome</keyword>
<dbReference type="STRING" id="33033.NW74_00430"/>
<proteinExistence type="predicted"/>
<dbReference type="Proteomes" id="UP000031386">
    <property type="component" value="Chromosome"/>
</dbReference>
<dbReference type="KEGG" id="pmic:NW74_00430"/>